<comment type="caution">
    <text evidence="2">The sequence shown here is derived from an EMBL/GenBank/DDBJ whole genome shotgun (WGS) entry which is preliminary data.</text>
</comment>
<keyword evidence="1" id="KW-0472">Membrane</keyword>
<name>A0ABT6YFX6_9BACT</name>
<proteinExistence type="predicted"/>
<keyword evidence="3" id="KW-1185">Reference proteome</keyword>
<feature type="transmembrane region" description="Helical" evidence="1">
    <location>
        <begin position="7"/>
        <end position="28"/>
    </location>
</feature>
<evidence type="ECO:0000313" key="3">
    <source>
        <dbReference type="Proteomes" id="UP001236507"/>
    </source>
</evidence>
<dbReference type="EMBL" id="JASHIF010000031">
    <property type="protein sequence ID" value="MDI9862504.1"/>
    <property type="molecule type" value="Genomic_DNA"/>
</dbReference>
<keyword evidence="1" id="KW-1133">Transmembrane helix</keyword>
<evidence type="ECO:0000256" key="1">
    <source>
        <dbReference type="SAM" id="Phobius"/>
    </source>
</evidence>
<accession>A0ABT6YFX6</accession>
<evidence type="ECO:0000313" key="2">
    <source>
        <dbReference type="EMBL" id="MDI9862504.1"/>
    </source>
</evidence>
<gene>
    <name evidence="2" type="ORF">QM524_24985</name>
</gene>
<dbReference type="RefSeq" id="WP_283346747.1">
    <property type="nucleotide sequence ID" value="NZ_JASHIF010000031.1"/>
</dbReference>
<dbReference type="Proteomes" id="UP001236507">
    <property type="component" value="Unassembled WGS sequence"/>
</dbReference>
<keyword evidence="1" id="KW-0812">Transmembrane</keyword>
<organism evidence="2 3">
    <name type="scientific">Flectobacillus roseus</name>
    <dbReference type="NCBI Taxonomy" id="502259"/>
    <lineage>
        <taxon>Bacteria</taxon>
        <taxon>Pseudomonadati</taxon>
        <taxon>Bacteroidota</taxon>
        <taxon>Cytophagia</taxon>
        <taxon>Cytophagales</taxon>
        <taxon>Flectobacillaceae</taxon>
        <taxon>Flectobacillus</taxon>
    </lineage>
</organism>
<protein>
    <submittedName>
        <fullName evidence="2">Uncharacterized protein</fullName>
    </submittedName>
</protein>
<reference evidence="2 3" key="1">
    <citation type="submission" date="2023-05" db="EMBL/GenBank/DDBJ databases">
        <title>Novel species of genus Flectobacillus isolated from stream in China.</title>
        <authorList>
            <person name="Lu H."/>
        </authorList>
    </citation>
    <scope>NUCLEOTIDE SEQUENCE [LARGE SCALE GENOMIC DNA]</scope>
    <source>
        <strain evidence="2 3">KCTC 42575</strain>
    </source>
</reference>
<sequence length="146" mass="17224">MIIFLKKYTWIISTICFFYVCVYLLIIAPEKKNTDYYLNTYKFNFRGRIIAKKEIDHNSGYICLDLISSDIERFNPSDSLDDYLCIIDNKRAIVKSTGMNTLNIGEIYEERADSCFFYSKDNMLIEKGKKIFIDWIQPPESVNMCK</sequence>